<evidence type="ECO:0000256" key="3">
    <source>
        <dbReference type="SAM" id="Coils"/>
    </source>
</evidence>
<keyword evidence="3" id="KW-0175">Coiled coil</keyword>
<dbReference type="NCBIfam" id="TIGR00229">
    <property type="entry name" value="sensory_box"/>
    <property type="match status" value="1"/>
</dbReference>
<dbReference type="InterPro" id="IPR035965">
    <property type="entry name" value="PAS-like_dom_sf"/>
</dbReference>
<evidence type="ECO:0000313" key="6">
    <source>
        <dbReference type="EMBL" id="KIE13573.1"/>
    </source>
</evidence>
<evidence type="ECO:0000313" key="5">
    <source>
        <dbReference type="EMBL" id="KAF3884235.1"/>
    </source>
</evidence>
<dbReference type="GO" id="GO:0006355">
    <property type="term" value="P:regulation of DNA-templated transcription"/>
    <property type="evidence" value="ECO:0007669"/>
    <property type="project" value="InterPro"/>
</dbReference>
<reference evidence="6" key="1">
    <citation type="journal article" date="2015" name="Genome Announc.">
        <title>Draft Genome Sequence of Tolypothrix boutellei Strain VB521301.</title>
        <authorList>
            <person name="Chandrababunaidu M.M."/>
            <person name="Singh D."/>
            <person name="Sen D."/>
            <person name="Bhan S."/>
            <person name="Das S."/>
            <person name="Gupta A."/>
            <person name="Adhikary S.P."/>
            <person name="Tripathy S."/>
        </authorList>
    </citation>
    <scope>NUCLEOTIDE SEQUENCE</scope>
    <source>
        <strain evidence="6">VB521301</strain>
    </source>
</reference>
<feature type="coiled-coil region" evidence="3">
    <location>
        <begin position="35"/>
        <end position="73"/>
    </location>
</feature>
<keyword evidence="1 2" id="KW-0597">Phosphoprotein</keyword>
<dbReference type="Gene3D" id="3.40.50.2300">
    <property type="match status" value="1"/>
</dbReference>
<dbReference type="RefSeq" id="WP_038080504.1">
    <property type="nucleotide sequence ID" value="NZ_JHEG04000001.1"/>
</dbReference>
<evidence type="ECO:0000313" key="7">
    <source>
        <dbReference type="Proteomes" id="UP000029738"/>
    </source>
</evidence>
<dbReference type="SUPFAM" id="SSF55785">
    <property type="entry name" value="PYP-like sensor domain (PAS domain)"/>
    <property type="match status" value="1"/>
</dbReference>
<dbReference type="AlphaFoldDB" id="A0A0C1RD80"/>
<dbReference type="InterPro" id="IPR011006">
    <property type="entry name" value="CheY-like_superfamily"/>
</dbReference>
<proteinExistence type="predicted"/>
<dbReference type="PROSITE" id="PS50110">
    <property type="entry name" value="RESPONSE_REGULATORY"/>
    <property type="match status" value="1"/>
</dbReference>
<dbReference type="InterPro" id="IPR050595">
    <property type="entry name" value="Bact_response_regulator"/>
</dbReference>
<feature type="domain" description="Response regulatory" evidence="4">
    <location>
        <begin position="229"/>
        <end position="356"/>
    </location>
</feature>
<organism evidence="6">
    <name type="scientific">Tolypothrix bouteillei VB521301</name>
    <dbReference type="NCBI Taxonomy" id="1479485"/>
    <lineage>
        <taxon>Bacteria</taxon>
        <taxon>Bacillati</taxon>
        <taxon>Cyanobacteriota</taxon>
        <taxon>Cyanophyceae</taxon>
        <taxon>Nostocales</taxon>
        <taxon>Tolypothrichaceae</taxon>
        <taxon>Tolypothrix</taxon>
    </lineage>
</organism>
<dbReference type="SMART" id="SM00448">
    <property type="entry name" value="REC"/>
    <property type="match status" value="1"/>
</dbReference>
<evidence type="ECO:0000256" key="2">
    <source>
        <dbReference type="PROSITE-ProRule" id="PRU00169"/>
    </source>
</evidence>
<dbReference type="SMART" id="SM00091">
    <property type="entry name" value="PAS"/>
    <property type="match status" value="1"/>
</dbReference>
<evidence type="ECO:0000256" key="1">
    <source>
        <dbReference type="ARBA" id="ARBA00022553"/>
    </source>
</evidence>
<dbReference type="InterPro" id="IPR000014">
    <property type="entry name" value="PAS"/>
</dbReference>
<dbReference type="Pfam" id="PF00989">
    <property type="entry name" value="PAS"/>
    <property type="match status" value="1"/>
</dbReference>
<keyword evidence="7" id="KW-1185">Reference proteome</keyword>
<dbReference type="SUPFAM" id="SSF52172">
    <property type="entry name" value="CheY-like"/>
    <property type="match status" value="1"/>
</dbReference>
<protein>
    <submittedName>
        <fullName evidence="6">PAS/PAC sensor protein</fullName>
    </submittedName>
    <submittedName>
        <fullName evidence="5">Response regulator</fullName>
    </submittedName>
</protein>
<dbReference type="Pfam" id="PF00072">
    <property type="entry name" value="Response_reg"/>
    <property type="match status" value="1"/>
</dbReference>
<dbReference type="Proteomes" id="UP000029738">
    <property type="component" value="Unassembled WGS sequence"/>
</dbReference>
<gene>
    <name evidence="6" type="ORF">DA73_0202455</name>
    <name evidence="5" type="ORF">DA73_0400001050</name>
</gene>
<dbReference type="InterPro" id="IPR001789">
    <property type="entry name" value="Sig_transdc_resp-reg_receiver"/>
</dbReference>
<name>A0A0C1RD80_9CYAN</name>
<accession>A0A0C1RD80</accession>
<dbReference type="CDD" id="cd00130">
    <property type="entry name" value="PAS"/>
    <property type="match status" value="1"/>
</dbReference>
<dbReference type="GO" id="GO:0000160">
    <property type="term" value="P:phosphorelay signal transduction system"/>
    <property type="evidence" value="ECO:0007669"/>
    <property type="project" value="InterPro"/>
</dbReference>
<feature type="modified residue" description="4-aspartylphosphate" evidence="2">
    <location>
        <position position="288"/>
    </location>
</feature>
<comment type="caution">
    <text evidence="6">The sequence shown here is derived from an EMBL/GenBank/DDBJ whole genome shotgun (WGS) entry which is preliminary data.</text>
</comment>
<dbReference type="STRING" id="1479485.DA73_0202455"/>
<dbReference type="Gene3D" id="3.30.450.20">
    <property type="entry name" value="PAS domain"/>
    <property type="match status" value="1"/>
</dbReference>
<sequence>MSEEEFTQYLIFIRQQIEALYEYIVLVPTNQQQLLASAMEEIATSLDNLQLFQEEMQANLETMEVIQEDLLEQNEYLAKQHQRYHDLFEFAPNAYLLTNAQGIILEANRAAGALFNVLPNFLVSKPLVNYVHEIERSVFRSKLNKLSSACSSLQEWEITMCPRGSQPFNAVLMVAPDRDSSGLLVSLQIAIWDVTEYKNLNQQQPAIVTERLVPEAEVVSLPHSLDGLQVLFVDDEADIREFITAVLEQHGIYVTAVASVAQALELLEQYSQEEPPKGRTRPDVILSDIRMPDEDGYALIKKVRALETEKGWHIPAAALTAYLAEDRAKALKAGFQSHLHKLAEPMELIAMIAQLAGRA</sequence>
<dbReference type="InterPro" id="IPR013767">
    <property type="entry name" value="PAS_fold"/>
</dbReference>
<dbReference type="EMBL" id="JHEG02000012">
    <property type="protein sequence ID" value="KIE13573.1"/>
    <property type="molecule type" value="Genomic_DNA"/>
</dbReference>
<evidence type="ECO:0000259" key="4">
    <source>
        <dbReference type="PROSITE" id="PS50110"/>
    </source>
</evidence>
<reference evidence="5" key="2">
    <citation type="submission" date="2019-11" db="EMBL/GenBank/DDBJ databases">
        <title>Improved Assembly of Tolypothrix boutellei genome.</title>
        <authorList>
            <person name="Sarangi A.N."/>
            <person name="Mukherjee M."/>
            <person name="Ghosh S."/>
            <person name="Singh D."/>
            <person name="Das A."/>
            <person name="Kant S."/>
            <person name="Prusty A."/>
            <person name="Tripathy S."/>
        </authorList>
    </citation>
    <scope>NUCLEOTIDE SEQUENCE</scope>
    <source>
        <strain evidence="5">VB521301</strain>
    </source>
</reference>
<dbReference type="PANTHER" id="PTHR44591:SF3">
    <property type="entry name" value="RESPONSE REGULATORY DOMAIN-CONTAINING PROTEIN"/>
    <property type="match status" value="1"/>
</dbReference>
<dbReference type="PANTHER" id="PTHR44591">
    <property type="entry name" value="STRESS RESPONSE REGULATOR PROTEIN 1"/>
    <property type="match status" value="1"/>
</dbReference>
<dbReference type="EMBL" id="JHEG04000001">
    <property type="protein sequence ID" value="KAF3884235.1"/>
    <property type="molecule type" value="Genomic_DNA"/>
</dbReference>